<dbReference type="InterPro" id="IPR033121">
    <property type="entry name" value="PEPTIDASE_A1"/>
</dbReference>
<keyword evidence="6 11" id="KW-0064">Aspartyl protease</keyword>
<feature type="active site" evidence="10">
    <location>
        <position position="211"/>
    </location>
</feature>
<reference evidence="13 14" key="1">
    <citation type="submission" date="2016-07" db="EMBL/GenBank/DDBJ databases">
        <title>Pervasive Adenine N6-methylation of Active Genes in Fungi.</title>
        <authorList>
            <consortium name="DOE Joint Genome Institute"/>
            <person name="Mondo S.J."/>
            <person name="Dannebaum R.O."/>
            <person name="Kuo R.C."/>
            <person name="Labutti K."/>
            <person name="Haridas S."/>
            <person name="Kuo A."/>
            <person name="Salamov A."/>
            <person name="Ahrendt S.R."/>
            <person name="Lipzen A."/>
            <person name="Sullivan W."/>
            <person name="Andreopoulos W.B."/>
            <person name="Clum A."/>
            <person name="Lindquist E."/>
            <person name="Daum C."/>
            <person name="Ramamoorthy G.K."/>
            <person name="Gryganskyi A."/>
            <person name="Culley D."/>
            <person name="Magnuson J.K."/>
            <person name="James T.Y."/>
            <person name="O'Malley M.A."/>
            <person name="Stajich J.E."/>
            <person name="Spatafora J.W."/>
            <person name="Visel A."/>
            <person name="Grigoriev I.V."/>
        </authorList>
    </citation>
    <scope>NUCLEOTIDE SEQUENCE [LARGE SCALE GENOMIC DNA]</scope>
    <source>
        <strain evidence="13 14">NRRL 2496</strain>
    </source>
</reference>
<dbReference type="STRING" id="13706.A0A1X2H2Z7"/>
<evidence type="ECO:0000256" key="2">
    <source>
        <dbReference type="ARBA" id="ARBA00007447"/>
    </source>
</evidence>
<dbReference type="InterPro" id="IPR001969">
    <property type="entry name" value="Aspartic_peptidase_AS"/>
</dbReference>
<dbReference type="PRINTS" id="PR00792">
    <property type="entry name" value="PEPSIN"/>
</dbReference>
<keyword evidence="14" id="KW-1185">Reference proteome</keyword>
<dbReference type="AlphaFoldDB" id="A0A1X2H2Z7"/>
<dbReference type="FunCoup" id="A0A1X2H2Z7">
    <property type="interactions" value="53"/>
</dbReference>
<dbReference type="FunFam" id="2.40.70.10:FF:000115">
    <property type="entry name" value="Lysosomal aspartic protease"/>
    <property type="match status" value="1"/>
</dbReference>
<dbReference type="InterPro" id="IPR021109">
    <property type="entry name" value="Peptidase_aspartic_dom_sf"/>
</dbReference>
<keyword evidence="7 11" id="KW-0378">Hydrolase</keyword>
<accession>A0A1X2H2Z7</accession>
<dbReference type="EMBL" id="MCGN01000010">
    <property type="protein sequence ID" value="ORY92119.1"/>
    <property type="molecule type" value="Genomic_DNA"/>
</dbReference>
<dbReference type="SUPFAM" id="SSF50630">
    <property type="entry name" value="Acid proteases"/>
    <property type="match status" value="1"/>
</dbReference>
<evidence type="ECO:0000256" key="8">
    <source>
        <dbReference type="ARBA" id="ARBA00023145"/>
    </source>
</evidence>
<sequence length="318" mass="34540">MSDYMYDIEYYGTVDIGTPPQSLRLDFDTGSADLWFASTQCKFCGAKQIKFDASKSSTFKPINRTFEITYGDKSKSSGTLGTDVVRFGDLTIENQIVELASEESKDFQSGTIDGLVGLAFGPLASVKGIKTPLENLLDKGVLAEPIFGVFLGKGSEGGGGEFIFGGYDKERFSGELHSVPVDKTKGYWAVNVDRASIGDQTVANNLEAIVDTGTTLVIFPPAIASTIATRYNATDNGDGTYTIPCDVSGFPSLQFTFKDKTFEVPTESLVYYNDKGKCMAAFSYSDLPFAILGDIFLKDNYVVFDFGKPEVRIAAIKK</sequence>
<protein>
    <recommendedName>
        <fullName evidence="3">rhizopuspepsin</fullName>
        <ecNumber evidence="3">3.4.23.21</ecNumber>
    </recommendedName>
</protein>
<evidence type="ECO:0000259" key="12">
    <source>
        <dbReference type="PROSITE" id="PS51767"/>
    </source>
</evidence>
<feature type="active site" evidence="10">
    <location>
        <position position="28"/>
    </location>
</feature>
<dbReference type="GO" id="GO:0004190">
    <property type="term" value="F:aspartic-type endopeptidase activity"/>
    <property type="evidence" value="ECO:0007669"/>
    <property type="project" value="UniProtKB-KW"/>
</dbReference>
<comment type="catalytic activity">
    <reaction evidence="1">
        <text>Hydrolysis of proteins with broad specificity similar to that of pepsin A, preferring hydrophobic residues at P1 and P1'. Clots milk and activates trypsinogen. Does not cleave 4-Gln-|-His-5, but does cleave 10-His-|-Leu-11 and 12-Val-|-Glu-13 in B chain of insulin.</text>
        <dbReference type="EC" id="3.4.23.21"/>
    </reaction>
</comment>
<dbReference type="PROSITE" id="PS51767">
    <property type="entry name" value="PEPTIDASE_A1"/>
    <property type="match status" value="1"/>
</dbReference>
<dbReference type="OrthoDB" id="2747330at2759"/>
<evidence type="ECO:0000256" key="6">
    <source>
        <dbReference type="ARBA" id="ARBA00022750"/>
    </source>
</evidence>
<evidence type="ECO:0000256" key="1">
    <source>
        <dbReference type="ARBA" id="ARBA00001130"/>
    </source>
</evidence>
<dbReference type="Proteomes" id="UP000242180">
    <property type="component" value="Unassembled WGS sequence"/>
</dbReference>
<dbReference type="InParanoid" id="A0A1X2H2Z7"/>
<dbReference type="PROSITE" id="PS00141">
    <property type="entry name" value="ASP_PROTEASE"/>
    <property type="match status" value="1"/>
</dbReference>
<evidence type="ECO:0000313" key="14">
    <source>
        <dbReference type="Proteomes" id="UP000242180"/>
    </source>
</evidence>
<keyword evidence="8" id="KW-0865">Zymogen</keyword>
<comment type="caution">
    <text evidence="13">The sequence shown here is derived from an EMBL/GenBank/DDBJ whole genome shotgun (WGS) entry which is preliminary data.</text>
</comment>
<dbReference type="GO" id="GO:0006508">
    <property type="term" value="P:proteolysis"/>
    <property type="evidence" value="ECO:0007669"/>
    <property type="project" value="UniProtKB-KW"/>
</dbReference>
<dbReference type="InterPro" id="IPR001461">
    <property type="entry name" value="Aspartic_peptidase_A1"/>
</dbReference>
<evidence type="ECO:0000256" key="7">
    <source>
        <dbReference type="ARBA" id="ARBA00022801"/>
    </source>
</evidence>
<evidence type="ECO:0000256" key="4">
    <source>
        <dbReference type="ARBA" id="ARBA00022670"/>
    </source>
</evidence>
<feature type="domain" description="Peptidase A1" evidence="12">
    <location>
        <begin position="10"/>
        <end position="314"/>
    </location>
</feature>
<evidence type="ECO:0000256" key="3">
    <source>
        <dbReference type="ARBA" id="ARBA00013205"/>
    </source>
</evidence>
<evidence type="ECO:0000313" key="13">
    <source>
        <dbReference type="EMBL" id="ORY92119.1"/>
    </source>
</evidence>
<evidence type="ECO:0000256" key="11">
    <source>
        <dbReference type="RuleBase" id="RU000454"/>
    </source>
</evidence>
<dbReference type="Gene3D" id="2.40.70.10">
    <property type="entry name" value="Acid Proteases"/>
    <property type="match status" value="2"/>
</dbReference>
<dbReference type="PANTHER" id="PTHR47966:SF1">
    <property type="entry name" value="ASPARTYL PROTEINASE"/>
    <property type="match status" value="1"/>
</dbReference>
<keyword evidence="4 11" id="KW-0645">Protease</keyword>
<organism evidence="13 14">
    <name type="scientific">Syncephalastrum racemosum</name>
    <name type="common">Filamentous fungus</name>
    <dbReference type="NCBI Taxonomy" id="13706"/>
    <lineage>
        <taxon>Eukaryota</taxon>
        <taxon>Fungi</taxon>
        <taxon>Fungi incertae sedis</taxon>
        <taxon>Mucoromycota</taxon>
        <taxon>Mucoromycotina</taxon>
        <taxon>Mucoromycetes</taxon>
        <taxon>Mucorales</taxon>
        <taxon>Syncephalastraceae</taxon>
        <taxon>Syncephalastrum</taxon>
    </lineage>
</organism>
<proteinExistence type="inferred from homology"/>
<evidence type="ECO:0000256" key="10">
    <source>
        <dbReference type="PIRSR" id="PIRSR601461-1"/>
    </source>
</evidence>
<keyword evidence="5" id="KW-0732">Signal</keyword>
<dbReference type="OMA" id="QELYWKI"/>
<name>A0A1X2H2Z7_SYNRA</name>
<evidence type="ECO:0000256" key="9">
    <source>
        <dbReference type="ARBA" id="ARBA00023157"/>
    </source>
</evidence>
<dbReference type="Pfam" id="PF00026">
    <property type="entry name" value="Asp"/>
    <property type="match status" value="1"/>
</dbReference>
<evidence type="ECO:0000256" key="5">
    <source>
        <dbReference type="ARBA" id="ARBA00022729"/>
    </source>
</evidence>
<dbReference type="PANTHER" id="PTHR47966">
    <property type="entry name" value="BETA-SITE APP-CLEAVING ENZYME, ISOFORM A-RELATED"/>
    <property type="match status" value="1"/>
</dbReference>
<gene>
    <name evidence="13" type="ORF">BCR43DRAFT_566374</name>
</gene>
<dbReference type="EC" id="3.4.23.21" evidence="3"/>
<keyword evidence="9" id="KW-1015">Disulfide bond</keyword>
<comment type="similarity">
    <text evidence="2 11">Belongs to the peptidase A1 family.</text>
</comment>